<proteinExistence type="predicted"/>
<protein>
    <recommendedName>
        <fullName evidence="3">Outer membrane protein beta-barrel domain-containing protein</fullName>
    </recommendedName>
</protein>
<evidence type="ECO:0008006" key="3">
    <source>
        <dbReference type="Google" id="ProtNLM"/>
    </source>
</evidence>
<organism evidence="1 2">
    <name type="scientific">Bergeyella zoohelcum</name>
    <dbReference type="NCBI Taxonomy" id="1015"/>
    <lineage>
        <taxon>Bacteria</taxon>
        <taxon>Pseudomonadati</taxon>
        <taxon>Bacteroidota</taxon>
        <taxon>Flavobacteriia</taxon>
        <taxon>Flavobacteriales</taxon>
        <taxon>Weeksellaceae</taxon>
        <taxon>Bergeyella</taxon>
    </lineage>
</organism>
<gene>
    <name evidence="1" type="ORF">NCTC11661_01782</name>
</gene>
<accession>A0A380ZTH2</accession>
<reference evidence="1 2" key="1">
    <citation type="submission" date="2018-06" db="EMBL/GenBank/DDBJ databases">
        <authorList>
            <consortium name="Pathogen Informatics"/>
            <person name="Doyle S."/>
        </authorList>
    </citation>
    <scope>NUCLEOTIDE SEQUENCE [LARGE SCALE GENOMIC DNA]</scope>
    <source>
        <strain evidence="1 2">NCTC11661</strain>
    </source>
</reference>
<name>A0A380ZTH2_9FLAO</name>
<dbReference type="Proteomes" id="UP000255515">
    <property type="component" value="Unassembled WGS sequence"/>
</dbReference>
<evidence type="ECO:0000313" key="1">
    <source>
        <dbReference type="EMBL" id="SUV52642.1"/>
    </source>
</evidence>
<dbReference type="RefSeq" id="WP_002688285.1">
    <property type="nucleotide sequence ID" value="NZ_UFTJ01000003.1"/>
</dbReference>
<sequence length="149" mass="17043">MKNYCTILLLMIGICISAQMDRRLAVSVDYTYRGRNAYGVGLEYRVTKPHEAVFNVAARALVTPIEDKNKIVPELRMDYGTWYLLGVSATPYAVEPRLGLSFLNMLVIHTGYAMPIHYEKYFKGITFGVRVNFGLTKQSKYYDTLNVIR</sequence>
<dbReference type="AlphaFoldDB" id="A0A380ZTH2"/>
<evidence type="ECO:0000313" key="2">
    <source>
        <dbReference type="Proteomes" id="UP000255515"/>
    </source>
</evidence>
<dbReference type="EMBL" id="UFTJ01000003">
    <property type="protein sequence ID" value="SUV52642.1"/>
    <property type="molecule type" value="Genomic_DNA"/>
</dbReference>